<proteinExistence type="inferred from homology"/>
<dbReference type="GO" id="GO:0005634">
    <property type="term" value="C:nucleus"/>
    <property type="evidence" value="ECO:0007669"/>
    <property type="project" value="UniProtKB-SubCell"/>
</dbReference>
<feature type="domain" description="BTB" evidence="9">
    <location>
        <begin position="419"/>
        <end position="489"/>
    </location>
</feature>
<keyword evidence="5" id="KW-0234">DNA repair</keyword>
<gene>
    <name evidence="10" type="ORF">V1478_006783</name>
</gene>
<accession>A0ABD2B1E1</accession>
<dbReference type="Proteomes" id="UP001607302">
    <property type="component" value="Unassembled WGS sequence"/>
</dbReference>
<evidence type="ECO:0000256" key="3">
    <source>
        <dbReference type="ARBA" id="ARBA00022763"/>
    </source>
</evidence>
<name>A0ABD2B1E1_VESSQ</name>
<sequence>MDMEKCDKNVQKTDSKVGTSLSLDSDTSISDFKSPKIKPIEKLKLFDFKLTTKKKNTCKKTDLNKGLNKKTNNQLKKNIFDVHTRTESNTSVEKSEKSEKSESVKLSNDTKVAYVCPLCLKNFKDSNSRILHMKNCAAKNNVSMEKLLQAMELQERQSAERVSLGLLAAPVLQNKKQTTINKMFLAKDHQLQLALALSKSLYEAEEVGNCSEIEDLADICLTKDSTKELTDKNLMGNITSRLQKRKKPTFITVLQTRSKEERDRLITEKIAEILIDSGTLDQSQQQTQSKFKNIKRNNLRSHILKKYLNLDNKLWNSAMLQSNQEDFYVLNLSPYIIPSTKQMFMESENDSNISNKSEQKDSLPTESNLHLNEKESSNIPQKVDIKLFPNAEKEDINIQPSINTLILDWGNALNNSSSSDIIIFVNGGKHIWVHKLIFYVRCSNILLDIIPNNNTAYSVKEMICWTDVEYLIALAFLEFLYCGIIKKHAISFNDNIAISSLGHLARRYKVKELFTYLRPKYSRKDKFELYKQDTQEICNKNDKQNEFVEHNMLTSKKDINDVNCSNHSMPDISIMEIPHDKQLKTNMTSSEKCVALVDRENNISPDIFNDTNDVKLNHTNMEHLNKNLDILLSPIQCNSKNITNRILFSSTINKSRSPIDECILNESLMTTSKSNPDMADRIKPKSNLTLFIEEVQRENAKSDFASDSEIDSLTKSFIQYNKNPFRKKDYDESSILNKLHNSKLSPDQPEKKQNCLSKLENDMQIHANENPQLYNITIDKNLTKPIEPNHTDLLSSIREIKTSCSYNDKNFSEKTIPNSQANNVSRTASSCSDSEMDIDDLDMYTKNKRKYTDNNIVVYRSASKKYKNSMTEIKNDEMENNKAIASNSEKVEDEIEIYDTLLNNSFQHIDNFKEQDINNCSNDSLKTQISSNENFNNDYSNIFNLVSPEISDIENQDDNPLKLSTNPDSIVISSSSDIDINSQDINNFNKNDNFSVPHSKIQESDDELHYTFPNEIHFSNINIDNRTEHISLHNKALHVSSKNKRSRKRCKSEGNLQINYTTEENDKFDKFNNMNSLQSNKEDNHKFIIKNRLFTITENNDISPPNYDVMDTAELYREMQKYGLKVQNRNKTIKLLTYIYNELHPTIDSYETIDTSAKNMYNEYEEPQKKRLKVDINLSDKYSNIERECNISPFKNWNSNNYPVRMETAAEYSNNVENLVALSDCDSIKEAFSKLIKFNKDLHNKILQYEPLNIELLHHMLKTNGFKCKINTLIDFLDDQCITFYFPENKTKTRSRK</sequence>
<dbReference type="Gene3D" id="3.30.710.10">
    <property type="entry name" value="Potassium Channel Kv1.1, Chain A"/>
    <property type="match status" value="1"/>
</dbReference>
<evidence type="ECO:0000256" key="5">
    <source>
        <dbReference type="ARBA" id="ARBA00023204"/>
    </source>
</evidence>
<dbReference type="CDD" id="cd22999">
    <property type="entry name" value="SAP_SLX4"/>
    <property type="match status" value="1"/>
</dbReference>
<evidence type="ECO:0000256" key="2">
    <source>
        <dbReference type="ARBA" id="ARBA00006661"/>
    </source>
</evidence>
<organism evidence="10 11">
    <name type="scientific">Vespula squamosa</name>
    <name type="common">Southern yellow jacket</name>
    <name type="synonym">Wasp</name>
    <dbReference type="NCBI Taxonomy" id="30214"/>
    <lineage>
        <taxon>Eukaryota</taxon>
        <taxon>Metazoa</taxon>
        <taxon>Ecdysozoa</taxon>
        <taxon>Arthropoda</taxon>
        <taxon>Hexapoda</taxon>
        <taxon>Insecta</taxon>
        <taxon>Pterygota</taxon>
        <taxon>Neoptera</taxon>
        <taxon>Endopterygota</taxon>
        <taxon>Hymenoptera</taxon>
        <taxon>Apocrita</taxon>
        <taxon>Aculeata</taxon>
        <taxon>Vespoidea</taxon>
        <taxon>Vespidae</taxon>
        <taxon>Vespinae</taxon>
        <taxon>Vespula</taxon>
    </lineage>
</organism>
<feature type="region of interest" description="Disordered" evidence="8">
    <location>
        <begin position="1"/>
        <end position="27"/>
    </location>
</feature>
<feature type="region of interest" description="Disordered" evidence="8">
    <location>
        <begin position="347"/>
        <end position="377"/>
    </location>
</feature>
<evidence type="ECO:0000256" key="8">
    <source>
        <dbReference type="SAM" id="MobiDB-lite"/>
    </source>
</evidence>
<evidence type="ECO:0000313" key="10">
    <source>
        <dbReference type="EMBL" id="KAL2726505.1"/>
    </source>
</evidence>
<feature type="region of interest" description="Disordered" evidence="8">
    <location>
        <begin position="80"/>
        <end position="103"/>
    </location>
</feature>
<reference evidence="10 11" key="1">
    <citation type="journal article" date="2024" name="Ann. Entomol. Soc. Am.">
        <title>Genomic analyses of the southern and eastern yellowjacket wasps (Hymenoptera: Vespidae) reveal evolutionary signatures of social life.</title>
        <authorList>
            <person name="Catto M.A."/>
            <person name="Caine P.B."/>
            <person name="Orr S.E."/>
            <person name="Hunt B.G."/>
            <person name="Goodisman M.A.D."/>
        </authorList>
    </citation>
    <scope>NUCLEOTIDE SEQUENCE [LARGE SCALE GENOMIC DNA]</scope>
    <source>
        <strain evidence="10">233</strain>
        <tissue evidence="10">Head and thorax</tissue>
    </source>
</reference>
<evidence type="ECO:0000259" key="9">
    <source>
        <dbReference type="PROSITE" id="PS50097"/>
    </source>
</evidence>
<dbReference type="InterPro" id="IPR011333">
    <property type="entry name" value="SKP1/BTB/POZ_sf"/>
</dbReference>
<dbReference type="PANTHER" id="PTHR21541">
    <property type="entry name" value="BTB POZ DOMAIN CONTAINING 12"/>
    <property type="match status" value="1"/>
</dbReference>
<feature type="compositionally biased region" description="Basic and acidic residues" evidence="8">
    <location>
        <begin position="93"/>
        <end position="103"/>
    </location>
</feature>
<dbReference type="InterPro" id="IPR018574">
    <property type="entry name" value="Structure-sp_endonuc_su_Slx4"/>
</dbReference>
<evidence type="ECO:0000256" key="7">
    <source>
        <dbReference type="ARBA" id="ARBA00029496"/>
    </source>
</evidence>
<keyword evidence="6" id="KW-0539">Nucleus</keyword>
<dbReference type="Pfam" id="PF09494">
    <property type="entry name" value="Slx4"/>
    <property type="match status" value="1"/>
</dbReference>
<evidence type="ECO:0000313" key="11">
    <source>
        <dbReference type="Proteomes" id="UP001607302"/>
    </source>
</evidence>
<keyword evidence="11" id="KW-1185">Reference proteome</keyword>
<keyword evidence="10" id="KW-0540">Nuclease</keyword>
<comment type="similarity">
    <text evidence="2">Belongs to the SLX4 family.</text>
</comment>
<dbReference type="GO" id="GO:0004519">
    <property type="term" value="F:endonuclease activity"/>
    <property type="evidence" value="ECO:0007669"/>
    <property type="project" value="UniProtKB-KW"/>
</dbReference>
<keyword evidence="10" id="KW-0378">Hydrolase</keyword>
<dbReference type="PROSITE" id="PS50097">
    <property type="entry name" value="BTB"/>
    <property type="match status" value="1"/>
</dbReference>
<feature type="compositionally biased region" description="Basic and acidic residues" evidence="8">
    <location>
        <begin position="1"/>
        <end position="15"/>
    </location>
</feature>
<dbReference type="PANTHER" id="PTHR21541:SF3">
    <property type="entry name" value="STRUCTURE-SPECIFIC ENDONUCLEASE SUBUNIT SLX4"/>
    <property type="match status" value="1"/>
</dbReference>
<evidence type="ECO:0000256" key="1">
    <source>
        <dbReference type="ARBA" id="ARBA00004123"/>
    </source>
</evidence>
<dbReference type="InterPro" id="IPR000210">
    <property type="entry name" value="BTB/POZ_dom"/>
</dbReference>
<evidence type="ECO:0000256" key="4">
    <source>
        <dbReference type="ARBA" id="ARBA00023172"/>
    </source>
</evidence>
<dbReference type="GO" id="GO:0006281">
    <property type="term" value="P:DNA repair"/>
    <property type="evidence" value="ECO:0007669"/>
    <property type="project" value="UniProtKB-KW"/>
</dbReference>
<evidence type="ECO:0000256" key="6">
    <source>
        <dbReference type="ARBA" id="ARBA00023242"/>
    </source>
</evidence>
<dbReference type="Pfam" id="PF00651">
    <property type="entry name" value="BTB"/>
    <property type="match status" value="1"/>
</dbReference>
<dbReference type="EMBL" id="JAUDFV010000133">
    <property type="protein sequence ID" value="KAL2726505.1"/>
    <property type="molecule type" value="Genomic_DNA"/>
</dbReference>
<dbReference type="GO" id="GO:0006310">
    <property type="term" value="P:DNA recombination"/>
    <property type="evidence" value="ECO:0007669"/>
    <property type="project" value="UniProtKB-KW"/>
</dbReference>
<dbReference type="SUPFAM" id="SSF54695">
    <property type="entry name" value="POZ domain"/>
    <property type="match status" value="1"/>
</dbReference>
<keyword evidence="3" id="KW-0227">DNA damage</keyword>
<comment type="subcellular location">
    <subcellularLocation>
        <location evidence="1">Nucleus</location>
    </subcellularLocation>
</comment>
<protein>
    <recommendedName>
        <fullName evidence="7">Structure-specific endonuclease subunit SLX4</fullName>
    </recommendedName>
</protein>
<keyword evidence="10" id="KW-0255">Endonuclease</keyword>
<comment type="caution">
    <text evidence="10">The sequence shown here is derived from an EMBL/GenBank/DDBJ whole genome shotgun (WGS) entry which is preliminary data.</text>
</comment>
<keyword evidence="4" id="KW-0233">DNA recombination</keyword>